<dbReference type="Proteomes" id="UP000593594">
    <property type="component" value="Chromosome"/>
</dbReference>
<dbReference type="KEGG" id="kmn:HW532_20845"/>
<organism evidence="2 3">
    <name type="scientific">Kaustia mangrovi</name>
    <dbReference type="NCBI Taxonomy" id="2593653"/>
    <lineage>
        <taxon>Bacteria</taxon>
        <taxon>Pseudomonadati</taxon>
        <taxon>Pseudomonadota</taxon>
        <taxon>Alphaproteobacteria</taxon>
        <taxon>Hyphomicrobiales</taxon>
        <taxon>Parvibaculaceae</taxon>
        <taxon>Kaustia</taxon>
    </lineage>
</organism>
<dbReference type="Pfam" id="PF03906">
    <property type="entry name" value="Phage_T7_tail"/>
    <property type="match status" value="1"/>
</dbReference>
<evidence type="ECO:0000259" key="1">
    <source>
        <dbReference type="Pfam" id="PF03906"/>
    </source>
</evidence>
<protein>
    <recommendedName>
        <fullName evidence="1">Bacteriophage T7 tail fibre protein-like N-terminal domain-containing protein</fullName>
    </recommendedName>
</protein>
<evidence type="ECO:0000313" key="2">
    <source>
        <dbReference type="EMBL" id="QPC44928.1"/>
    </source>
</evidence>
<keyword evidence="3" id="KW-1185">Reference proteome</keyword>
<reference evidence="2 3" key="1">
    <citation type="submission" date="2020-06" db="EMBL/GenBank/DDBJ databases">
        <title>Genome sequence of 2 isolates from Red Sea Mangroves.</title>
        <authorList>
            <person name="Sefrji F."/>
            <person name="Michoud G."/>
            <person name="Merlino G."/>
            <person name="Daffonchio D."/>
        </authorList>
    </citation>
    <scope>NUCLEOTIDE SEQUENCE [LARGE SCALE GENOMIC DNA]</scope>
    <source>
        <strain evidence="2 3">R1DC25</strain>
    </source>
</reference>
<evidence type="ECO:0000313" key="3">
    <source>
        <dbReference type="Proteomes" id="UP000593594"/>
    </source>
</evidence>
<dbReference type="InterPro" id="IPR005604">
    <property type="entry name" value="Phage_T7_tail_fibre-like_N"/>
</dbReference>
<accession>A0A7S8C7M6</accession>
<dbReference type="AlphaFoldDB" id="A0A7S8C7M6"/>
<proteinExistence type="predicted"/>
<dbReference type="RefSeq" id="WP_213162301.1">
    <property type="nucleotide sequence ID" value="NZ_CP058214.1"/>
</dbReference>
<dbReference type="EMBL" id="CP058214">
    <property type="protein sequence ID" value="QPC44928.1"/>
    <property type="molecule type" value="Genomic_DNA"/>
</dbReference>
<name>A0A7S8C7M6_9HYPH</name>
<gene>
    <name evidence="2" type="ORF">HW532_20845</name>
</gene>
<feature type="domain" description="Bacteriophage T7 tail fibre protein-like N-terminal" evidence="1">
    <location>
        <begin position="3"/>
        <end position="114"/>
    </location>
</feature>
<sequence length="448" mass="46608">MAYSQIVRIGDGATTIFAVNFPLGYLDEDDISCRVGNETDGTGQPIYRNITFLGGDLMEIDGNAPANGENVLFTRTTKRNQLVVNFSDGDVMDEDNLDLGFKQAMLLVHEVLDGRIVEYNTPIDLGGFGIKNMADPVDDTDAATKQYVDIRTQDITNVVNTAVAAANSAEAARDQTLASFDSFDDRYLGAFSSDPVTDNDGDPLVAGALYFNDEGGVMRVYTGSAWVAAYVSGSGLMPTSGGEFTGPITLSGDASAALEPITKQQFDTNAVKTSDIGSVVNPYSDLLSSLDGLVGIQGMLVKTSDTNIAVRGLLPGDGISINNGGLINGNATIYVDSSISRSGKLDGITTVATANVNLSSAYAGHLVRMTSGSANTATIQTDANGSFSGYTWITVQQVGAGVTTITAVAGVLLNGVDGGSVDVPGTFSTITIVRVSANSWTVNVDGVA</sequence>